<organism evidence="2 3">
    <name type="scientific">Polyangium spumosum</name>
    <dbReference type="NCBI Taxonomy" id="889282"/>
    <lineage>
        <taxon>Bacteria</taxon>
        <taxon>Pseudomonadati</taxon>
        <taxon>Myxococcota</taxon>
        <taxon>Polyangia</taxon>
        <taxon>Polyangiales</taxon>
        <taxon>Polyangiaceae</taxon>
        <taxon>Polyangium</taxon>
    </lineage>
</organism>
<evidence type="ECO:0000256" key="1">
    <source>
        <dbReference type="SAM" id="Phobius"/>
    </source>
</evidence>
<dbReference type="EMBL" id="WJIE01000010">
    <property type="protein sequence ID" value="MRG96193.1"/>
    <property type="molecule type" value="Genomic_DNA"/>
</dbReference>
<dbReference type="AlphaFoldDB" id="A0A6N7PW30"/>
<evidence type="ECO:0000313" key="2">
    <source>
        <dbReference type="EMBL" id="MRG96193.1"/>
    </source>
</evidence>
<gene>
    <name evidence="2" type="ORF">GF068_30360</name>
</gene>
<sequence>MARRSRAVRRGASRPLKAVHVVGILLLLVGSVSFVFVLGRLREWLEERDTLVDVNASPRLARAAAALRALDACSVEYDHKGLFSKPGMRLLDVFLVKPCGASRPKHYSVPEDWNTNGKQVPFMLKRDSRNEPWRVHGSARPDELARALEAASPALLR</sequence>
<dbReference type="RefSeq" id="WP_153822992.1">
    <property type="nucleotide sequence ID" value="NZ_WJIE01000010.1"/>
</dbReference>
<name>A0A6N7PW30_9BACT</name>
<keyword evidence="3" id="KW-1185">Reference proteome</keyword>
<keyword evidence="1" id="KW-0812">Transmembrane</keyword>
<accession>A0A6N7PW30</accession>
<dbReference type="Proteomes" id="UP000440224">
    <property type="component" value="Unassembled WGS sequence"/>
</dbReference>
<protein>
    <submittedName>
        <fullName evidence="2">Uncharacterized protein</fullName>
    </submittedName>
</protein>
<feature type="transmembrane region" description="Helical" evidence="1">
    <location>
        <begin position="21"/>
        <end position="41"/>
    </location>
</feature>
<keyword evidence="1" id="KW-1133">Transmembrane helix</keyword>
<evidence type="ECO:0000313" key="3">
    <source>
        <dbReference type="Proteomes" id="UP000440224"/>
    </source>
</evidence>
<reference evidence="2 3" key="1">
    <citation type="submission" date="2019-10" db="EMBL/GenBank/DDBJ databases">
        <title>A soil myxobacterium in the family Polyangiaceae.</title>
        <authorList>
            <person name="Li Y."/>
            <person name="Wang J."/>
        </authorList>
    </citation>
    <scope>NUCLEOTIDE SEQUENCE [LARGE SCALE GENOMIC DNA]</scope>
    <source>
        <strain evidence="2 3">DSM 14734</strain>
    </source>
</reference>
<comment type="caution">
    <text evidence="2">The sequence shown here is derived from an EMBL/GenBank/DDBJ whole genome shotgun (WGS) entry which is preliminary data.</text>
</comment>
<keyword evidence="1" id="KW-0472">Membrane</keyword>
<proteinExistence type="predicted"/>